<dbReference type="InterPro" id="IPR019587">
    <property type="entry name" value="Polyketide_cyclase/dehydratase"/>
</dbReference>
<dbReference type="SUPFAM" id="SSF55961">
    <property type="entry name" value="Bet v1-like"/>
    <property type="match status" value="1"/>
</dbReference>
<gene>
    <name evidence="1" type="ORF">TOPH_03435</name>
</gene>
<name>A0A0L0ND40_TOLOC</name>
<dbReference type="STRING" id="1163406.A0A0L0ND40"/>
<dbReference type="Pfam" id="PF10604">
    <property type="entry name" value="Polyketide_cyc2"/>
    <property type="match status" value="1"/>
</dbReference>
<dbReference type="Gene3D" id="3.30.530.20">
    <property type="match status" value="1"/>
</dbReference>
<dbReference type="PANTHER" id="PTHR36166:SF1">
    <property type="entry name" value="SRPBCC DOMAIN-CONTAINING PROTEIN"/>
    <property type="match status" value="1"/>
</dbReference>
<keyword evidence="2" id="KW-1185">Reference proteome</keyword>
<comment type="caution">
    <text evidence="1">The sequence shown here is derived from an EMBL/GenBank/DDBJ whole genome shotgun (WGS) entry which is preliminary data.</text>
</comment>
<dbReference type="Proteomes" id="UP000036947">
    <property type="component" value="Unassembled WGS sequence"/>
</dbReference>
<dbReference type="AlphaFoldDB" id="A0A0L0ND40"/>
<dbReference type="InterPro" id="IPR023393">
    <property type="entry name" value="START-like_dom_sf"/>
</dbReference>
<dbReference type="EMBL" id="LFRF01000007">
    <property type="protein sequence ID" value="KND91909.1"/>
    <property type="molecule type" value="Genomic_DNA"/>
</dbReference>
<organism evidence="1 2">
    <name type="scientific">Tolypocladium ophioglossoides (strain CBS 100239)</name>
    <name type="common">Snaketongue truffleclub</name>
    <name type="synonym">Elaphocordyceps ophioglossoides</name>
    <dbReference type="NCBI Taxonomy" id="1163406"/>
    <lineage>
        <taxon>Eukaryota</taxon>
        <taxon>Fungi</taxon>
        <taxon>Dikarya</taxon>
        <taxon>Ascomycota</taxon>
        <taxon>Pezizomycotina</taxon>
        <taxon>Sordariomycetes</taxon>
        <taxon>Hypocreomycetidae</taxon>
        <taxon>Hypocreales</taxon>
        <taxon>Ophiocordycipitaceae</taxon>
        <taxon>Tolypocladium</taxon>
    </lineage>
</organism>
<accession>A0A0L0ND40</accession>
<dbReference type="PANTHER" id="PTHR36166">
    <property type="entry name" value="CHROMOSOME 9, WHOLE GENOME SHOTGUN SEQUENCE"/>
    <property type="match status" value="1"/>
</dbReference>
<dbReference type="OrthoDB" id="509124at2759"/>
<evidence type="ECO:0000313" key="1">
    <source>
        <dbReference type="EMBL" id="KND91909.1"/>
    </source>
</evidence>
<reference evidence="1 2" key="1">
    <citation type="journal article" date="2015" name="BMC Genomics">
        <title>The genome of the truffle-parasite Tolypocladium ophioglossoides and the evolution of antifungal peptaibiotics.</title>
        <authorList>
            <person name="Quandt C.A."/>
            <person name="Bushley K.E."/>
            <person name="Spatafora J.W."/>
        </authorList>
    </citation>
    <scope>NUCLEOTIDE SEQUENCE [LARGE SCALE GENOMIC DNA]</scope>
    <source>
        <strain evidence="1 2">CBS 100239</strain>
    </source>
</reference>
<dbReference type="CDD" id="cd07822">
    <property type="entry name" value="SRPBCC_4"/>
    <property type="match status" value="1"/>
</dbReference>
<evidence type="ECO:0000313" key="2">
    <source>
        <dbReference type="Proteomes" id="UP000036947"/>
    </source>
</evidence>
<proteinExistence type="predicted"/>
<sequence>MHETLHKGPQEVPSSRAKRMSIYTEVEIDRPPEQVRHIFLDFPSYPAWTHGYIKSITGEDPALAPGSKLRAVLATVTVSPRVLANSPDEFRWRGGLRGLPGLLTGDHMFVFTPSKTTPGGTTFAQAEGFSGLLTVFKSGDAQLWKSIKEDFVGFNEDLKKRCEDAR</sequence>
<protein>
    <submittedName>
        <fullName evidence="1">Uncharacterized protein</fullName>
    </submittedName>
</protein>